<dbReference type="EMBL" id="BJVA01000022">
    <property type="protein sequence ID" value="GEK97327.1"/>
    <property type="molecule type" value="Genomic_DNA"/>
</dbReference>
<reference evidence="2 3" key="1">
    <citation type="submission" date="2019-07" db="EMBL/GenBank/DDBJ databases">
        <title>Whole genome shotgun sequence of Gluconobacter kanchanaburiensis NBRC 103587.</title>
        <authorList>
            <person name="Hosoyama A."/>
            <person name="Uohara A."/>
            <person name="Ohji S."/>
            <person name="Ichikawa N."/>
        </authorList>
    </citation>
    <scope>NUCLEOTIDE SEQUENCE [LARGE SCALE GENOMIC DNA]</scope>
    <source>
        <strain evidence="2 3">NBRC 103587</strain>
    </source>
</reference>
<dbReference type="Proteomes" id="UP000321079">
    <property type="component" value="Unassembled WGS sequence"/>
</dbReference>
<organism evidence="2 3">
    <name type="scientific">Gluconobacter kanchanaburiensis NBRC 103587</name>
    <dbReference type="NCBI Taxonomy" id="1307948"/>
    <lineage>
        <taxon>Bacteria</taxon>
        <taxon>Pseudomonadati</taxon>
        <taxon>Pseudomonadota</taxon>
        <taxon>Alphaproteobacteria</taxon>
        <taxon>Acetobacterales</taxon>
        <taxon>Acetobacteraceae</taxon>
        <taxon>Gluconobacter</taxon>
    </lineage>
</organism>
<protein>
    <submittedName>
        <fullName evidence="2">Uncharacterized protein</fullName>
    </submittedName>
</protein>
<evidence type="ECO:0000313" key="3">
    <source>
        <dbReference type="Proteomes" id="UP000321079"/>
    </source>
</evidence>
<comment type="caution">
    <text evidence="2">The sequence shown here is derived from an EMBL/GenBank/DDBJ whole genome shotgun (WGS) entry which is preliminary data.</text>
</comment>
<evidence type="ECO:0000256" key="1">
    <source>
        <dbReference type="SAM" id="MobiDB-lite"/>
    </source>
</evidence>
<gene>
    <name evidence="2" type="ORF">GKA01_25240</name>
</gene>
<feature type="region of interest" description="Disordered" evidence="1">
    <location>
        <begin position="49"/>
        <end position="75"/>
    </location>
</feature>
<proteinExistence type="predicted"/>
<dbReference type="AlphaFoldDB" id="A0A511BHP5"/>
<keyword evidence="3" id="KW-1185">Reference proteome</keyword>
<evidence type="ECO:0000313" key="2">
    <source>
        <dbReference type="EMBL" id="GEK97327.1"/>
    </source>
</evidence>
<name>A0A511BHP5_9PROT</name>
<sequence>MTAQQSGFYYKEVCNGDRTQAPTLYEHFVPLPMPEPYCRLSDRVLREKEQRSFQRMPSEAEWRETDKPLSQKQET</sequence>
<accession>A0A511BHP5</accession>